<comment type="caution">
    <text evidence="1">The sequence shown here is derived from an EMBL/GenBank/DDBJ whole genome shotgun (WGS) entry which is preliminary data.</text>
</comment>
<name>A0A8J2KZ89_9HEXA</name>
<evidence type="ECO:0000313" key="2">
    <source>
        <dbReference type="Proteomes" id="UP000708208"/>
    </source>
</evidence>
<sequence>MSVMSKRGYLYQSEHHYDVPYLHLQASAVSSDVAGTVANALASPPALEEHSLHVIQHNIGKASMATSLEQLPGSISSESVSSVSSFTP</sequence>
<dbReference type="Proteomes" id="UP000708208">
    <property type="component" value="Unassembled WGS sequence"/>
</dbReference>
<keyword evidence="2" id="KW-1185">Reference proteome</keyword>
<accession>A0A8J2KZ89</accession>
<gene>
    <name evidence="1" type="ORF">AFUS01_LOCUS23438</name>
</gene>
<evidence type="ECO:0000313" key="1">
    <source>
        <dbReference type="EMBL" id="CAG7784773.1"/>
    </source>
</evidence>
<protein>
    <submittedName>
        <fullName evidence="1">Uncharacterized protein</fullName>
    </submittedName>
</protein>
<feature type="non-terminal residue" evidence="1">
    <location>
        <position position="1"/>
    </location>
</feature>
<proteinExistence type="predicted"/>
<dbReference type="EMBL" id="CAJVCH010282413">
    <property type="protein sequence ID" value="CAG7784773.1"/>
    <property type="molecule type" value="Genomic_DNA"/>
</dbReference>
<reference evidence="1" key="1">
    <citation type="submission" date="2021-06" db="EMBL/GenBank/DDBJ databases">
        <authorList>
            <person name="Hodson N. C."/>
            <person name="Mongue J. A."/>
            <person name="Jaron S. K."/>
        </authorList>
    </citation>
    <scope>NUCLEOTIDE SEQUENCE</scope>
</reference>
<organism evidence="1 2">
    <name type="scientific">Allacma fusca</name>
    <dbReference type="NCBI Taxonomy" id="39272"/>
    <lineage>
        <taxon>Eukaryota</taxon>
        <taxon>Metazoa</taxon>
        <taxon>Ecdysozoa</taxon>
        <taxon>Arthropoda</taxon>
        <taxon>Hexapoda</taxon>
        <taxon>Collembola</taxon>
        <taxon>Symphypleona</taxon>
        <taxon>Sminthuridae</taxon>
        <taxon>Allacma</taxon>
    </lineage>
</organism>
<dbReference type="AlphaFoldDB" id="A0A8J2KZ89"/>